<dbReference type="InterPro" id="IPR024399">
    <property type="entry name" value="DUF2628"/>
</dbReference>
<protein>
    <submittedName>
        <fullName evidence="4">SPOR domain-containing protein</fullName>
    </submittedName>
</protein>
<dbReference type="InterPro" id="IPR036680">
    <property type="entry name" value="SPOR-like_sf"/>
</dbReference>
<keyword evidence="5" id="KW-1185">Reference proteome</keyword>
<feature type="transmembrane region" description="Helical" evidence="2">
    <location>
        <begin position="77"/>
        <end position="95"/>
    </location>
</feature>
<sequence length="438" mass="45427">MPATPSRSNAFTPPPSSGETGIMPDLYRLSVGPLNAAYYQQQFSRFETLGKAVPSWNHGAAFFTLAWLVLRKLWRPAGIYAGVVLALVLLWAFVLHARVPVAMEAAGCLFTLGLLCVVPGFLANGWYYQQVRSQTLSTLTAASSIAQARAKLGHGAPNKARLYRVAAVQALGSVALAALVYSQWDHASRGAPSSPAPSGPPDLVIPQVSSLYSPAPSAPWMEPVLPEAVATPVSASMADKAALPEALPAVQPTPLPEARTAAPPEPGTLAAPLAAATPAAAATSATAASAATSVPPIPATVPAPSSAPPLPAATRKTAPKQPVPPAAPLPAQKPTTKAAASSKIKAAAEPPPAPPGRLIPGKYYLNAGVYAQSANVDRAAKQLQALKLNPVRQTISSSKGDLTRLRIGPFDTHKQAEQAAAKAKKLRMDTTVFQQPKQ</sequence>
<dbReference type="Pfam" id="PF10947">
    <property type="entry name" value="DUF2628"/>
    <property type="match status" value="1"/>
</dbReference>
<feature type="region of interest" description="Disordered" evidence="1">
    <location>
        <begin position="300"/>
        <end position="356"/>
    </location>
</feature>
<feature type="domain" description="SPOR" evidence="3">
    <location>
        <begin position="357"/>
        <end position="438"/>
    </location>
</feature>
<comment type="caution">
    <text evidence="4">The sequence shown here is derived from an EMBL/GenBank/DDBJ whole genome shotgun (WGS) entry which is preliminary data.</text>
</comment>
<evidence type="ECO:0000313" key="5">
    <source>
        <dbReference type="Proteomes" id="UP001567350"/>
    </source>
</evidence>
<dbReference type="EMBL" id="JBGJLR010000008">
    <property type="protein sequence ID" value="MEZ2739656.1"/>
    <property type="molecule type" value="Genomic_DNA"/>
</dbReference>
<feature type="compositionally biased region" description="Low complexity" evidence="1">
    <location>
        <begin position="329"/>
        <end position="348"/>
    </location>
</feature>
<feature type="transmembrane region" description="Helical" evidence="2">
    <location>
        <begin position="162"/>
        <end position="184"/>
    </location>
</feature>
<feature type="transmembrane region" description="Helical" evidence="2">
    <location>
        <begin position="101"/>
        <end position="123"/>
    </location>
</feature>
<name>A0ABV4ICU2_9BURK</name>
<dbReference type="InterPro" id="IPR007730">
    <property type="entry name" value="SPOR-like_dom"/>
</dbReference>
<evidence type="ECO:0000256" key="1">
    <source>
        <dbReference type="SAM" id="MobiDB-lite"/>
    </source>
</evidence>
<dbReference type="Proteomes" id="UP001567350">
    <property type="component" value="Unassembled WGS sequence"/>
</dbReference>
<keyword evidence="2" id="KW-0812">Transmembrane</keyword>
<organism evidence="4 5">
    <name type="scientific">Comamonas jiangduensis</name>
    <dbReference type="NCBI Taxonomy" id="1194168"/>
    <lineage>
        <taxon>Bacteria</taxon>
        <taxon>Pseudomonadati</taxon>
        <taxon>Pseudomonadota</taxon>
        <taxon>Betaproteobacteria</taxon>
        <taxon>Burkholderiales</taxon>
        <taxon>Comamonadaceae</taxon>
        <taxon>Comamonas</taxon>
    </lineage>
</organism>
<reference evidence="4 5" key="1">
    <citation type="submission" date="2024-08" db="EMBL/GenBank/DDBJ databases">
        <authorList>
            <person name="Feng Z."/>
            <person name="Ronholm J."/>
        </authorList>
    </citation>
    <scope>NUCLEOTIDE SEQUENCE [LARGE SCALE GENOMIC DNA]</scope>
    <source>
        <strain evidence="4 5">4-AB0-8</strain>
    </source>
</reference>
<keyword evidence="2" id="KW-0472">Membrane</keyword>
<dbReference type="Pfam" id="PF05036">
    <property type="entry name" value="SPOR"/>
    <property type="match status" value="1"/>
</dbReference>
<dbReference type="Gene3D" id="3.30.70.1070">
    <property type="entry name" value="Sporulation related repeat"/>
    <property type="match status" value="1"/>
</dbReference>
<dbReference type="SUPFAM" id="SSF110997">
    <property type="entry name" value="Sporulation related repeat"/>
    <property type="match status" value="1"/>
</dbReference>
<evidence type="ECO:0000259" key="3">
    <source>
        <dbReference type="PROSITE" id="PS51724"/>
    </source>
</evidence>
<feature type="compositionally biased region" description="Pro residues" evidence="1">
    <location>
        <begin position="300"/>
        <end position="311"/>
    </location>
</feature>
<dbReference type="PROSITE" id="PS51724">
    <property type="entry name" value="SPOR"/>
    <property type="match status" value="1"/>
</dbReference>
<dbReference type="RefSeq" id="WP_370893589.1">
    <property type="nucleotide sequence ID" value="NZ_JBGJLR010000008.1"/>
</dbReference>
<proteinExistence type="predicted"/>
<keyword evidence="2" id="KW-1133">Transmembrane helix</keyword>
<evidence type="ECO:0000256" key="2">
    <source>
        <dbReference type="SAM" id="Phobius"/>
    </source>
</evidence>
<evidence type="ECO:0000313" key="4">
    <source>
        <dbReference type="EMBL" id="MEZ2739656.1"/>
    </source>
</evidence>
<gene>
    <name evidence="4" type="ORF">ACBP88_09365</name>
</gene>
<accession>A0ABV4ICU2</accession>